<evidence type="ECO:0000256" key="2">
    <source>
        <dbReference type="ARBA" id="ARBA00023002"/>
    </source>
</evidence>
<comment type="catalytic activity">
    <reaction evidence="3">
        <text>(R)-mevalonate + 2 NAD(+) + CoA = (3S)-3-hydroxy-3-methylglutaryl-CoA + 2 NADH + 2 H(+)</text>
        <dbReference type="Rhea" id="RHEA:14833"/>
        <dbReference type="ChEBI" id="CHEBI:15378"/>
        <dbReference type="ChEBI" id="CHEBI:36464"/>
        <dbReference type="ChEBI" id="CHEBI:43074"/>
        <dbReference type="ChEBI" id="CHEBI:57287"/>
        <dbReference type="ChEBI" id="CHEBI:57540"/>
        <dbReference type="ChEBI" id="CHEBI:57945"/>
        <dbReference type="EC" id="1.1.1.88"/>
    </reaction>
</comment>
<comment type="caution">
    <text evidence="4">The sequence shown here is derived from an EMBL/GenBank/DDBJ whole genome shotgun (WGS) entry which is preliminary data.</text>
</comment>
<dbReference type="EC" id="1.1.1.88" evidence="3"/>
<keyword evidence="3" id="KW-0520">NAD</keyword>
<accession>A0A0P6XFX7</accession>
<reference evidence="4 5" key="1">
    <citation type="submission" date="2015-07" db="EMBL/GenBank/DDBJ databases">
        <title>Whole genome sequence of Thermanaerothrix daxensis DSM 23592.</title>
        <authorList>
            <person name="Hemp J."/>
            <person name="Ward L.M."/>
            <person name="Pace L.A."/>
            <person name="Fischer W.W."/>
        </authorList>
    </citation>
    <scope>NUCLEOTIDE SEQUENCE [LARGE SCALE GENOMIC DNA]</scope>
    <source>
        <strain evidence="4 5">GNS-1</strain>
    </source>
</reference>
<dbReference type="PATRIC" id="fig|869279.4.peg.1414"/>
<dbReference type="PROSITE" id="PS00066">
    <property type="entry name" value="HMG_COA_REDUCTASE_1"/>
    <property type="match status" value="1"/>
</dbReference>
<dbReference type="InterPro" id="IPR009023">
    <property type="entry name" value="HMG_CoA_Rdtase_NAD(P)-bd_sf"/>
</dbReference>
<name>A0A0P6XFX7_9CHLR</name>
<dbReference type="SUPFAM" id="SSF55035">
    <property type="entry name" value="NAD-binding domain of HMG-CoA reductase"/>
    <property type="match status" value="1"/>
</dbReference>
<dbReference type="Proteomes" id="UP000050544">
    <property type="component" value="Unassembled WGS sequence"/>
</dbReference>
<dbReference type="SUPFAM" id="SSF56542">
    <property type="entry name" value="Substrate-binding domain of HMG-CoA reductase"/>
    <property type="match status" value="1"/>
</dbReference>
<dbReference type="InterPro" id="IPR002202">
    <property type="entry name" value="HMG_CoA_Rdtase"/>
</dbReference>
<dbReference type="PROSITE" id="PS00318">
    <property type="entry name" value="HMG_COA_REDUCTASE_2"/>
    <property type="match status" value="1"/>
</dbReference>
<dbReference type="UniPathway" id="UPA00257">
    <property type="reaction ID" value="UER00367"/>
</dbReference>
<dbReference type="Pfam" id="PF00368">
    <property type="entry name" value="HMG-CoA_red"/>
    <property type="match status" value="1"/>
</dbReference>
<proteinExistence type="inferred from homology"/>
<dbReference type="PANTHER" id="PTHR10572:SF24">
    <property type="entry name" value="3-HYDROXY-3-METHYLGLUTARYL-COENZYME A REDUCTASE"/>
    <property type="match status" value="1"/>
</dbReference>
<dbReference type="RefSeq" id="WP_054521793.1">
    <property type="nucleotide sequence ID" value="NZ_LGKO01000005.1"/>
</dbReference>
<dbReference type="NCBIfam" id="TIGR00532">
    <property type="entry name" value="HMG_CoA_R_NAD"/>
    <property type="match status" value="1"/>
</dbReference>
<keyword evidence="5" id="KW-1185">Reference proteome</keyword>
<dbReference type="Gene3D" id="1.10.8.660">
    <property type="match status" value="1"/>
</dbReference>
<dbReference type="AlphaFoldDB" id="A0A0P6XFX7"/>
<evidence type="ECO:0000313" key="5">
    <source>
        <dbReference type="Proteomes" id="UP000050544"/>
    </source>
</evidence>
<comment type="similarity">
    <text evidence="1 3">Belongs to the HMG-CoA reductase family.</text>
</comment>
<dbReference type="InterPro" id="IPR023074">
    <property type="entry name" value="HMG_CoA_Rdtase_cat_sf"/>
</dbReference>
<organism evidence="4 5">
    <name type="scientific">Thermanaerothrix daxensis</name>
    <dbReference type="NCBI Taxonomy" id="869279"/>
    <lineage>
        <taxon>Bacteria</taxon>
        <taxon>Bacillati</taxon>
        <taxon>Chloroflexota</taxon>
        <taxon>Anaerolineae</taxon>
        <taxon>Anaerolineales</taxon>
        <taxon>Anaerolineaceae</taxon>
        <taxon>Thermanaerothrix</taxon>
    </lineage>
</organism>
<gene>
    <name evidence="4" type="ORF">SE15_09055</name>
</gene>
<evidence type="ECO:0000256" key="3">
    <source>
        <dbReference type="RuleBase" id="RU361219"/>
    </source>
</evidence>
<dbReference type="OrthoDB" id="9764892at2"/>
<dbReference type="InterPro" id="IPR004553">
    <property type="entry name" value="HMG_CoA_Rdtase_bac-typ"/>
</dbReference>
<sequence length="432" mass="46192">MAETSTGTTPKFYDLTLEQRWQWLQTHTNLSAEEIAALSGKAGLSAEQADHMIENVIGTFALPLGIARHFVVNGREVLVPMAVEEPSVVAGASFAARLARAGGGFTAHTTEPHMIGQMQILDLPDPSSARLRLLEAREALLAEAAAVDPVLQRLGGGPRDLEVRLIESSPIGPFLVLHLIYDVRDAMGANAVNTAVERLAGRVQAITGGRVLLRILSNLADRRLARARCTIPLRELAFGDFRPETVRDGIIAAWAFAAADPYRAATHNKGIMNGVDAVVIATGNDWRAVEAGAHAYAARSGRYTSLSTWGKDAEGNLVGTLEMPLAVGIVGGATRVHPAARAALKLMGVSTARELAEIIVSVGLAQNLAALRALATEGIQRGHMALHARQVAIAAGATGEMIERLAEQLVRENTVRIDRAEEILREWSQKHS</sequence>
<dbReference type="STRING" id="869279.SE15_09055"/>
<dbReference type="InterPro" id="IPR023076">
    <property type="entry name" value="HMG_CoA_Rdtase_CS"/>
</dbReference>
<dbReference type="PROSITE" id="PS01192">
    <property type="entry name" value="HMG_COA_REDUCTASE_3"/>
    <property type="match status" value="1"/>
</dbReference>
<dbReference type="GO" id="GO:0015936">
    <property type="term" value="P:coenzyme A metabolic process"/>
    <property type="evidence" value="ECO:0007669"/>
    <property type="project" value="InterPro"/>
</dbReference>
<comment type="pathway">
    <text evidence="3">Metabolic intermediate metabolism; (R)-mevalonate degradation; (S)-3-hydroxy-3-methylglutaryl-CoA from (R)-mevalonate: step 1/1.</text>
</comment>
<dbReference type="GO" id="GO:0004420">
    <property type="term" value="F:hydroxymethylglutaryl-CoA reductase (NADPH) activity"/>
    <property type="evidence" value="ECO:0007669"/>
    <property type="project" value="InterPro"/>
</dbReference>
<dbReference type="PANTHER" id="PTHR10572">
    <property type="entry name" value="3-HYDROXY-3-METHYLGLUTARYL-COENZYME A REDUCTASE"/>
    <property type="match status" value="1"/>
</dbReference>
<protein>
    <recommendedName>
        <fullName evidence="3">3-hydroxy-3-methylglutaryl coenzyme A reductase</fullName>
        <shortName evidence="3">HMG-CoA reductase</shortName>
        <ecNumber evidence="3">1.1.1.88</ecNumber>
    </recommendedName>
</protein>
<dbReference type="Gene3D" id="3.90.770.10">
    <property type="entry name" value="3-hydroxy-3-methylglutaryl-coenzyme A Reductase, Chain A, domain 2"/>
    <property type="match status" value="2"/>
</dbReference>
<dbReference type="EMBL" id="LGKO01000005">
    <property type="protein sequence ID" value="KPL82331.1"/>
    <property type="molecule type" value="Genomic_DNA"/>
</dbReference>
<evidence type="ECO:0000256" key="1">
    <source>
        <dbReference type="ARBA" id="ARBA00007661"/>
    </source>
</evidence>
<dbReference type="PRINTS" id="PR00071">
    <property type="entry name" value="HMGCOARDTASE"/>
</dbReference>
<dbReference type="PROSITE" id="PS50065">
    <property type="entry name" value="HMG_COA_REDUCTASE_4"/>
    <property type="match status" value="1"/>
</dbReference>
<evidence type="ECO:0000313" key="4">
    <source>
        <dbReference type="EMBL" id="KPL82331.1"/>
    </source>
</evidence>
<dbReference type="InterPro" id="IPR009029">
    <property type="entry name" value="HMG_CoA_Rdtase_sub-bd_dom_sf"/>
</dbReference>
<dbReference type="CDD" id="cd00644">
    <property type="entry name" value="HMG-CoA_reductase_classII"/>
    <property type="match status" value="1"/>
</dbReference>
<keyword evidence="2 3" id="KW-0560">Oxidoreductase</keyword>
<dbReference type="GO" id="GO:0140643">
    <property type="term" value="F:hydroxymethylglutaryl-CoA reductase (NADH) activity"/>
    <property type="evidence" value="ECO:0007669"/>
    <property type="project" value="UniProtKB-EC"/>
</dbReference>